<keyword evidence="1" id="KW-0547">Nucleotide-binding</keyword>
<feature type="domain" description="Helicase ATP-binding" evidence="5">
    <location>
        <begin position="211"/>
        <end position="502"/>
    </location>
</feature>
<organism evidence="6 7">
    <name type="scientific">Dongia soli</name>
    <dbReference type="NCBI Taxonomy" id="600628"/>
    <lineage>
        <taxon>Bacteria</taxon>
        <taxon>Pseudomonadati</taxon>
        <taxon>Pseudomonadota</taxon>
        <taxon>Alphaproteobacteria</taxon>
        <taxon>Rhodospirillales</taxon>
        <taxon>Dongiaceae</taxon>
        <taxon>Dongia</taxon>
    </lineage>
</organism>
<keyword evidence="6" id="KW-0347">Helicase</keyword>
<keyword evidence="7" id="KW-1185">Reference proteome</keyword>
<evidence type="ECO:0000256" key="4">
    <source>
        <dbReference type="ARBA" id="ARBA00038058"/>
    </source>
</evidence>
<dbReference type="RefSeq" id="WP_320507445.1">
    <property type="nucleotide sequence ID" value="NZ_JAXCLW010000001.1"/>
</dbReference>
<dbReference type="Proteomes" id="UP001279642">
    <property type="component" value="Unassembled WGS sequence"/>
</dbReference>
<keyword evidence="3" id="KW-0067">ATP-binding</keyword>
<proteinExistence type="inferred from homology"/>
<dbReference type="SMART" id="SM00491">
    <property type="entry name" value="HELICc2"/>
    <property type="match status" value="1"/>
</dbReference>
<evidence type="ECO:0000259" key="5">
    <source>
        <dbReference type="PROSITE" id="PS51193"/>
    </source>
</evidence>
<dbReference type="GO" id="GO:0016787">
    <property type="term" value="F:hydrolase activity"/>
    <property type="evidence" value="ECO:0007669"/>
    <property type="project" value="UniProtKB-KW"/>
</dbReference>
<evidence type="ECO:0000256" key="1">
    <source>
        <dbReference type="ARBA" id="ARBA00022741"/>
    </source>
</evidence>
<protein>
    <submittedName>
        <fullName evidence="6">ATP-dependent DNA helicase</fullName>
        <ecNumber evidence="6">3.6.4.12</ecNumber>
    </submittedName>
</protein>
<dbReference type="InterPro" id="IPR027417">
    <property type="entry name" value="P-loop_NTPase"/>
</dbReference>
<keyword evidence="2 6" id="KW-0378">Hydrolase</keyword>
<dbReference type="InterPro" id="IPR014013">
    <property type="entry name" value="Helic_SF1/SF2_ATP-bd_DinG/Rad3"/>
</dbReference>
<accession>A0ABU5E811</accession>
<dbReference type="Pfam" id="PF13307">
    <property type="entry name" value="Helicase_C_2"/>
    <property type="match status" value="1"/>
</dbReference>
<dbReference type="GO" id="GO:0003678">
    <property type="term" value="F:DNA helicase activity"/>
    <property type="evidence" value="ECO:0007669"/>
    <property type="project" value="UniProtKB-EC"/>
</dbReference>
<comment type="similarity">
    <text evidence="4">Belongs to the helicase family. DinG subfamily.</text>
</comment>
<dbReference type="PANTHER" id="PTHR11472">
    <property type="entry name" value="DNA REPAIR DEAD HELICASE RAD3/XP-D SUBFAMILY MEMBER"/>
    <property type="match status" value="1"/>
</dbReference>
<dbReference type="PROSITE" id="PS51193">
    <property type="entry name" value="HELICASE_ATP_BIND_2"/>
    <property type="match status" value="1"/>
</dbReference>
<dbReference type="EMBL" id="JAXCLW010000001">
    <property type="protein sequence ID" value="MDY0882422.1"/>
    <property type="molecule type" value="Genomic_DNA"/>
</dbReference>
<evidence type="ECO:0000313" key="7">
    <source>
        <dbReference type="Proteomes" id="UP001279642"/>
    </source>
</evidence>
<dbReference type="InterPro" id="IPR045028">
    <property type="entry name" value="DinG/Rad3-like"/>
</dbReference>
<evidence type="ECO:0000256" key="3">
    <source>
        <dbReference type="ARBA" id="ARBA00022840"/>
    </source>
</evidence>
<evidence type="ECO:0000256" key="2">
    <source>
        <dbReference type="ARBA" id="ARBA00022801"/>
    </source>
</evidence>
<dbReference type="SUPFAM" id="SSF52540">
    <property type="entry name" value="P-loop containing nucleoside triphosphate hydrolases"/>
    <property type="match status" value="1"/>
</dbReference>
<sequence length="943" mass="102879">MLEPNATPKSLPINRRPVLLAGFTEVIWLPGDSLLSDAVERLAPQAALQRARAAPPLLCHLPNTARRLRGERFPAYDLLELLAFVRPASFCLPTPRGLAEALGLPLPAAASPSDSLALQAPLLRQAARALLSELAATDRRRRRLIGLARYLEKAGWIWAPDVLRALQAGDFDGRAAPGIAVWEDLPEWSETAPEPAPASLPIEVEETRQYLAQLLAEGAEQRPQQADYATALVPAFTPRLEPDSPNLVLAEAGTGVGKTLGYLAPAGLWARKNQGPVWISTYTRHLQHQIDQELDRLYANPALKAGKVVIRKGRENYLCLLNLAEIAGNAAQPSLAIAAGLMARWVMATRDGDMVGGDLPGWLPDLIGLNRSQGFADRRGECIYAACPHYSRCFIERSVRRARKAEIVIANHALVMIQAALGPDEKQLPTRYVFDEGHHLFAAIDGAFAAHLTGQETLDLRRWLLGGEGGRSSRARGLKRRIEDLVLDDAGAIDLLQQSLDAARILASEGWHQRLIDGHPMGPTEVYLAAVRRQVLARAPSDGAGYTLETATLPLDERVTEAARVLDEAFAALQRPLRDLAGRLAKRLDEDADTLDTPMRLRIEALSRGLARRADMEIGAWRSMLESLRDGQALDAMAPDYVDWFALDRNDGRELDVGHYRHWLDPTKPFAEVVAKPAHGIVVTSATLTDGSGTAEAWAAAEMRTGAAHLPLPAMRARVASPFNYAVQTRVFIVTDIGRNEIDQVAAAYRSLFLAAGGGALGLFTAIARLREVHRRIAPALEQAGIDLLAQHVDAVETATLIDIFRGEIDACLLGTDAVRDGVDVPGRALRLIVFDRVPWPRPDLLHKARKAHFGGTAYDDQLTRLKLKQAFGRLVRRADDHGVFVLLDKAMPSRLLTAFPEGVTVERLGLAEVVRRTAEFLNPPVQPDTAPQTAISGGINLS</sequence>
<evidence type="ECO:0000313" key="6">
    <source>
        <dbReference type="EMBL" id="MDY0882422.1"/>
    </source>
</evidence>
<name>A0ABU5E811_9PROT</name>
<comment type="caution">
    <text evidence="6">The sequence shown here is derived from an EMBL/GenBank/DDBJ whole genome shotgun (WGS) entry which is preliminary data.</text>
</comment>
<gene>
    <name evidence="6" type="ORF">SMD27_06185</name>
</gene>
<dbReference type="InterPro" id="IPR006555">
    <property type="entry name" value="ATP-dep_Helicase_C"/>
</dbReference>
<dbReference type="Gene3D" id="3.40.50.300">
    <property type="entry name" value="P-loop containing nucleotide triphosphate hydrolases"/>
    <property type="match status" value="2"/>
</dbReference>
<dbReference type="PANTHER" id="PTHR11472:SF34">
    <property type="entry name" value="REGULATOR OF TELOMERE ELONGATION HELICASE 1"/>
    <property type="match status" value="1"/>
</dbReference>
<dbReference type="EC" id="3.6.4.12" evidence="6"/>
<reference evidence="6 7" key="1">
    <citation type="journal article" date="2016" name="Antonie Van Leeuwenhoek">
        <title>Dongia soli sp. nov., isolated from soil from Dokdo, Korea.</title>
        <authorList>
            <person name="Kim D.U."/>
            <person name="Lee H."/>
            <person name="Kim H."/>
            <person name="Kim S.G."/>
            <person name="Ka J.O."/>
        </authorList>
    </citation>
    <scope>NUCLEOTIDE SEQUENCE [LARGE SCALE GENOMIC DNA]</scope>
    <source>
        <strain evidence="6 7">D78</strain>
    </source>
</reference>